<name>A0ABP0FW20_CLALP</name>
<proteinExistence type="predicted"/>
<dbReference type="Proteomes" id="UP001642483">
    <property type="component" value="Unassembled WGS sequence"/>
</dbReference>
<protein>
    <recommendedName>
        <fullName evidence="3">Reverse transcriptase domain-containing protein</fullName>
    </recommendedName>
</protein>
<comment type="caution">
    <text evidence="1">The sequence shown here is derived from an EMBL/GenBank/DDBJ whole genome shotgun (WGS) entry which is preliminary data.</text>
</comment>
<evidence type="ECO:0000313" key="2">
    <source>
        <dbReference type="Proteomes" id="UP001642483"/>
    </source>
</evidence>
<organism evidence="1 2">
    <name type="scientific">Clavelina lepadiformis</name>
    <name type="common">Light-bulb sea squirt</name>
    <name type="synonym">Ascidia lepadiformis</name>
    <dbReference type="NCBI Taxonomy" id="159417"/>
    <lineage>
        <taxon>Eukaryota</taxon>
        <taxon>Metazoa</taxon>
        <taxon>Chordata</taxon>
        <taxon>Tunicata</taxon>
        <taxon>Ascidiacea</taxon>
        <taxon>Aplousobranchia</taxon>
        <taxon>Clavelinidae</taxon>
        <taxon>Clavelina</taxon>
    </lineage>
</organism>
<gene>
    <name evidence="1" type="ORF">CVLEPA_LOCUS13534</name>
</gene>
<evidence type="ECO:0008006" key="3">
    <source>
        <dbReference type="Google" id="ProtNLM"/>
    </source>
</evidence>
<evidence type="ECO:0000313" key="1">
    <source>
        <dbReference type="EMBL" id="CAK8682744.1"/>
    </source>
</evidence>
<reference evidence="1 2" key="1">
    <citation type="submission" date="2024-02" db="EMBL/GenBank/DDBJ databases">
        <authorList>
            <person name="Daric V."/>
            <person name="Darras S."/>
        </authorList>
    </citation>
    <scope>NUCLEOTIDE SEQUENCE [LARGE SCALE GENOMIC DNA]</scope>
</reference>
<accession>A0ABP0FW20</accession>
<dbReference type="EMBL" id="CAWYQH010000096">
    <property type="protein sequence ID" value="CAK8682744.1"/>
    <property type="molecule type" value="Genomic_DNA"/>
</dbReference>
<keyword evidence="2" id="KW-1185">Reference proteome</keyword>
<sequence>MAFIDLTKAFDLFSRTGLFMLTTRTVNPSSSWRRSCPSVPTPIELFSITNHLRIDTLTAMVRLVKRVCNNNLLKIKTKNVYKALFLWQRSTSDRLLSMIEQRLVG</sequence>